<evidence type="ECO:0000256" key="7">
    <source>
        <dbReference type="ARBA" id="ARBA00022989"/>
    </source>
</evidence>
<evidence type="ECO:0000256" key="8">
    <source>
        <dbReference type="ARBA" id="ARBA00023098"/>
    </source>
</evidence>
<evidence type="ECO:0000256" key="2">
    <source>
        <dbReference type="ARBA" id="ARBA00005420"/>
    </source>
</evidence>
<dbReference type="GeneID" id="17043215"/>
<keyword evidence="5" id="KW-0812">Transmembrane</keyword>
<sequence>MPCPGMPGPWEGVVASVMLQLPFIRHMFAWIGAHPADAETLTALLQRTNVGMQPEGIAGIFCGATLEREAVFLSQRKGFVRVAIQAGADILPVYHMGNSQMFTFWGPKSLSRWLQVSVGVFWGRYALPLPHRHDIISLVGRPIPGTDDSLLMTCSAVLAVQSGKRTIPVRTTLTRLALEFPPQLHKSDRAKWHKLADEFDGPVRLTAVSEQSVRLLNSIKGKDEATAVSIVDNCRKAAWVRSEDSGNYPIHEAIHQGLVLVVGRLSLMPGVLQQRDAKYRVPLALAQQLRRQDLIEVVSWAAA</sequence>
<organism evidence="12 13">
    <name type="scientific">Coccomyxa subellipsoidea (strain C-169)</name>
    <name type="common">Green microalga</name>
    <dbReference type="NCBI Taxonomy" id="574566"/>
    <lineage>
        <taxon>Eukaryota</taxon>
        <taxon>Viridiplantae</taxon>
        <taxon>Chlorophyta</taxon>
        <taxon>core chlorophytes</taxon>
        <taxon>Trebouxiophyceae</taxon>
        <taxon>Trebouxiophyceae incertae sedis</taxon>
        <taxon>Coccomyxaceae</taxon>
        <taxon>Coccomyxa</taxon>
        <taxon>Coccomyxa subellipsoidea</taxon>
    </lineage>
</organism>
<accession>I0Z3J4</accession>
<comment type="similarity">
    <text evidence="2 11">Belongs to the diacylglycerol acyltransferase family.</text>
</comment>
<evidence type="ECO:0000313" key="12">
    <source>
        <dbReference type="EMBL" id="EIE25213.1"/>
    </source>
</evidence>
<evidence type="ECO:0000313" key="13">
    <source>
        <dbReference type="Proteomes" id="UP000007264"/>
    </source>
</evidence>
<evidence type="ECO:0000256" key="3">
    <source>
        <dbReference type="ARBA" id="ARBA00022516"/>
    </source>
</evidence>
<protein>
    <recommendedName>
        <fullName evidence="11">Acyltransferase</fullName>
        <ecNumber evidence="11">2.3.1.-</ecNumber>
    </recommendedName>
</protein>
<dbReference type="Pfam" id="PF03982">
    <property type="entry name" value="DAGAT"/>
    <property type="match status" value="1"/>
</dbReference>
<proteinExistence type="inferred from homology"/>
<evidence type="ECO:0000256" key="11">
    <source>
        <dbReference type="RuleBase" id="RU367023"/>
    </source>
</evidence>
<evidence type="ECO:0000256" key="5">
    <source>
        <dbReference type="ARBA" id="ARBA00022692"/>
    </source>
</evidence>
<dbReference type="GO" id="GO:0004144">
    <property type="term" value="F:diacylglycerol O-acyltransferase activity"/>
    <property type="evidence" value="ECO:0007669"/>
    <property type="project" value="TreeGrafter"/>
</dbReference>
<keyword evidence="10" id="KW-0012">Acyltransferase</keyword>
<name>I0Z3J4_COCSC</name>
<evidence type="ECO:0000256" key="6">
    <source>
        <dbReference type="ARBA" id="ARBA00022824"/>
    </source>
</evidence>
<comment type="subcellular location">
    <subcellularLocation>
        <location evidence="1 11">Endoplasmic reticulum membrane</location>
        <topology evidence="1 11">Multi-pass membrane protein</topology>
    </subcellularLocation>
</comment>
<keyword evidence="13" id="KW-1185">Reference proteome</keyword>
<keyword evidence="8" id="KW-0443">Lipid metabolism</keyword>
<dbReference type="eggNOG" id="KOG0831">
    <property type="taxonomic scope" value="Eukaryota"/>
</dbReference>
<evidence type="ECO:0000256" key="9">
    <source>
        <dbReference type="ARBA" id="ARBA00023136"/>
    </source>
</evidence>
<dbReference type="GO" id="GO:0019432">
    <property type="term" value="P:triglyceride biosynthetic process"/>
    <property type="evidence" value="ECO:0007669"/>
    <property type="project" value="TreeGrafter"/>
</dbReference>
<keyword evidence="3" id="KW-0444">Lipid biosynthesis</keyword>
<keyword evidence="4 11" id="KW-0808">Transferase</keyword>
<dbReference type="STRING" id="574566.I0Z3J4"/>
<reference evidence="12 13" key="1">
    <citation type="journal article" date="2012" name="Genome Biol.">
        <title>The genome of the polar eukaryotic microalga coccomyxa subellipsoidea reveals traits of cold adaptation.</title>
        <authorList>
            <person name="Blanc G."/>
            <person name="Agarkova I."/>
            <person name="Grimwood J."/>
            <person name="Kuo A."/>
            <person name="Brueggeman A."/>
            <person name="Dunigan D."/>
            <person name="Gurnon J."/>
            <person name="Ladunga I."/>
            <person name="Lindquist E."/>
            <person name="Lucas S."/>
            <person name="Pangilinan J."/>
            <person name="Proschold T."/>
            <person name="Salamov A."/>
            <person name="Schmutz J."/>
            <person name="Weeks D."/>
            <person name="Yamada T."/>
            <person name="Claverie J.M."/>
            <person name="Grigoriev I."/>
            <person name="Van Etten J."/>
            <person name="Lomsadze A."/>
            <person name="Borodovsky M."/>
        </authorList>
    </citation>
    <scope>NUCLEOTIDE SEQUENCE [LARGE SCALE GENOMIC DNA]</scope>
    <source>
        <strain evidence="12 13">C-169</strain>
    </source>
</reference>
<evidence type="ECO:0000256" key="4">
    <source>
        <dbReference type="ARBA" id="ARBA00022679"/>
    </source>
</evidence>
<dbReference type="KEGG" id="csl:COCSUDRAFT_40528"/>
<gene>
    <name evidence="12" type="ORF">COCSUDRAFT_40528</name>
</gene>
<dbReference type="PANTHER" id="PTHR12317:SF63">
    <property type="entry name" value="DIACYLGLYCEROL O-ACYLTRANSFERASE 2"/>
    <property type="match status" value="1"/>
</dbReference>
<keyword evidence="7" id="KW-1133">Transmembrane helix</keyword>
<dbReference type="InterPro" id="IPR007130">
    <property type="entry name" value="DAGAT"/>
</dbReference>
<keyword evidence="6 11" id="KW-0256">Endoplasmic reticulum</keyword>
<dbReference type="EMBL" id="AGSI01000004">
    <property type="protein sequence ID" value="EIE25213.1"/>
    <property type="molecule type" value="Genomic_DNA"/>
</dbReference>
<dbReference type="AlphaFoldDB" id="I0Z3J4"/>
<dbReference type="PANTHER" id="PTHR12317">
    <property type="entry name" value="DIACYLGLYCEROL O-ACYLTRANSFERASE"/>
    <property type="match status" value="1"/>
</dbReference>
<dbReference type="OrthoDB" id="508406at2759"/>
<evidence type="ECO:0000256" key="10">
    <source>
        <dbReference type="ARBA" id="ARBA00023315"/>
    </source>
</evidence>
<dbReference type="RefSeq" id="XP_005649757.1">
    <property type="nucleotide sequence ID" value="XM_005649700.1"/>
</dbReference>
<evidence type="ECO:0000256" key="1">
    <source>
        <dbReference type="ARBA" id="ARBA00004477"/>
    </source>
</evidence>
<keyword evidence="9" id="KW-0472">Membrane</keyword>
<dbReference type="Proteomes" id="UP000007264">
    <property type="component" value="Unassembled WGS sequence"/>
</dbReference>
<dbReference type="EC" id="2.3.1.-" evidence="11"/>
<comment type="caution">
    <text evidence="12">The sequence shown here is derived from an EMBL/GenBank/DDBJ whole genome shotgun (WGS) entry which is preliminary data.</text>
</comment>
<dbReference type="GO" id="GO:0005789">
    <property type="term" value="C:endoplasmic reticulum membrane"/>
    <property type="evidence" value="ECO:0007669"/>
    <property type="project" value="UniProtKB-SubCell"/>
</dbReference>